<feature type="signal peptide" evidence="1">
    <location>
        <begin position="1"/>
        <end position="18"/>
    </location>
</feature>
<evidence type="ECO:0000313" key="2">
    <source>
        <dbReference type="EMBL" id="SFH67876.1"/>
    </source>
</evidence>
<dbReference type="PROSITE" id="PS51257">
    <property type="entry name" value="PROKAR_LIPOPROTEIN"/>
    <property type="match status" value="1"/>
</dbReference>
<keyword evidence="1" id="KW-0732">Signal</keyword>
<keyword evidence="3" id="KW-1185">Reference proteome</keyword>
<name>A0A1I3C0N3_9PLAN</name>
<dbReference type="STRING" id="1576369.SAMN05421753_10223"/>
<feature type="chain" id="PRO_5011664387" evidence="1">
    <location>
        <begin position="19"/>
        <end position="96"/>
    </location>
</feature>
<protein>
    <submittedName>
        <fullName evidence="2">Uncharacterized protein</fullName>
    </submittedName>
</protein>
<sequence>MRTCLTIALLLLCGCSKAPTLSEEDLLTRYQTSKEEFTRVQNDLNSSDVKNVKRGLIFLQKKPLSAKLYRAEITNLNQHSKDPEVQAVTTHLLNGP</sequence>
<reference evidence="3" key="1">
    <citation type="submission" date="2016-10" db="EMBL/GenBank/DDBJ databases">
        <authorList>
            <person name="Varghese N."/>
            <person name="Submissions S."/>
        </authorList>
    </citation>
    <scope>NUCLEOTIDE SEQUENCE [LARGE SCALE GENOMIC DNA]</scope>
    <source>
        <strain evidence="3">DSM 26348</strain>
    </source>
</reference>
<dbReference type="Proteomes" id="UP000199518">
    <property type="component" value="Unassembled WGS sequence"/>
</dbReference>
<proteinExistence type="predicted"/>
<evidence type="ECO:0000256" key="1">
    <source>
        <dbReference type="SAM" id="SignalP"/>
    </source>
</evidence>
<evidence type="ECO:0000313" key="3">
    <source>
        <dbReference type="Proteomes" id="UP000199518"/>
    </source>
</evidence>
<dbReference type="EMBL" id="FOQD01000002">
    <property type="protein sequence ID" value="SFH67876.1"/>
    <property type="molecule type" value="Genomic_DNA"/>
</dbReference>
<organism evidence="2 3">
    <name type="scientific">Planctomicrobium piriforme</name>
    <dbReference type="NCBI Taxonomy" id="1576369"/>
    <lineage>
        <taxon>Bacteria</taxon>
        <taxon>Pseudomonadati</taxon>
        <taxon>Planctomycetota</taxon>
        <taxon>Planctomycetia</taxon>
        <taxon>Planctomycetales</taxon>
        <taxon>Planctomycetaceae</taxon>
        <taxon>Planctomicrobium</taxon>
    </lineage>
</organism>
<gene>
    <name evidence="2" type="ORF">SAMN05421753_10223</name>
</gene>
<dbReference type="AlphaFoldDB" id="A0A1I3C0N3"/>
<accession>A0A1I3C0N3</accession>